<reference evidence="11" key="1">
    <citation type="journal article" date="2021" name="Genome Biol. Evol.">
        <title>A High-Quality Reference Genome for a Parasitic Bivalve with Doubly Uniparental Inheritance (Bivalvia: Unionida).</title>
        <authorList>
            <person name="Smith C.H."/>
        </authorList>
    </citation>
    <scope>NUCLEOTIDE SEQUENCE</scope>
    <source>
        <strain evidence="11">CHS0354</strain>
    </source>
</reference>
<dbReference type="PANTHER" id="PTHR44215">
    <property type="entry name" value="WD REPEAT-CONTAINING PROTEIN 75"/>
    <property type="match status" value="1"/>
</dbReference>
<organism evidence="11 12">
    <name type="scientific">Potamilus streckersoni</name>
    <dbReference type="NCBI Taxonomy" id="2493646"/>
    <lineage>
        <taxon>Eukaryota</taxon>
        <taxon>Metazoa</taxon>
        <taxon>Spiralia</taxon>
        <taxon>Lophotrochozoa</taxon>
        <taxon>Mollusca</taxon>
        <taxon>Bivalvia</taxon>
        <taxon>Autobranchia</taxon>
        <taxon>Heteroconchia</taxon>
        <taxon>Palaeoheterodonta</taxon>
        <taxon>Unionida</taxon>
        <taxon>Unionoidea</taxon>
        <taxon>Unionidae</taxon>
        <taxon>Ambleminae</taxon>
        <taxon>Lampsilini</taxon>
        <taxon>Potamilus</taxon>
    </lineage>
</organism>
<dbReference type="GO" id="GO:0032040">
    <property type="term" value="C:small-subunit processome"/>
    <property type="evidence" value="ECO:0007669"/>
    <property type="project" value="InterPro"/>
</dbReference>
<dbReference type="GO" id="GO:0003723">
    <property type="term" value="F:RNA binding"/>
    <property type="evidence" value="ECO:0007669"/>
    <property type="project" value="InterPro"/>
</dbReference>
<keyword evidence="3" id="KW-0698">rRNA processing</keyword>
<keyword evidence="6" id="KW-0804">Transcription</keyword>
<dbReference type="GO" id="GO:2000234">
    <property type="term" value="P:positive regulation of rRNA processing"/>
    <property type="evidence" value="ECO:0007669"/>
    <property type="project" value="TreeGrafter"/>
</dbReference>
<dbReference type="PROSITE" id="PS50082">
    <property type="entry name" value="WD_REPEATS_2"/>
    <property type="match status" value="1"/>
</dbReference>
<keyword evidence="2" id="KW-0690">Ribosome biogenesis</keyword>
<evidence type="ECO:0000256" key="4">
    <source>
        <dbReference type="ARBA" id="ARBA00022574"/>
    </source>
</evidence>
<evidence type="ECO:0000259" key="10">
    <source>
        <dbReference type="Pfam" id="PF23769"/>
    </source>
</evidence>
<dbReference type="InterPro" id="IPR015943">
    <property type="entry name" value="WD40/YVTN_repeat-like_dom_sf"/>
</dbReference>
<name>A0AAE0TJH6_9BIVA</name>
<reference evidence="11" key="3">
    <citation type="submission" date="2023-05" db="EMBL/GenBank/DDBJ databases">
        <authorList>
            <person name="Smith C.H."/>
        </authorList>
    </citation>
    <scope>NUCLEOTIDE SEQUENCE</scope>
    <source>
        <strain evidence="11">CHS0354</strain>
        <tissue evidence="11">Mantle</tissue>
    </source>
</reference>
<feature type="compositionally biased region" description="Acidic residues" evidence="9">
    <location>
        <begin position="772"/>
        <end position="799"/>
    </location>
</feature>
<dbReference type="Pfam" id="PF23869">
    <property type="entry name" value="Beta-prop_WDR75_1st"/>
    <property type="match status" value="1"/>
</dbReference>
<dbReference type="InterPro" id="IPR036322">
    <property type="entry name" value="WD40_repeat_dom_sf"/>
</dbReference>
<feature type="compositionally biased region" description="Polar residues" evidence="9">
    <location>
        <begin position="800"/>
        <end position="820"/>
    </location>
</feature>
<feature type="region of interest" description="Disordered" evidence="9">
    <location>
        <begin position="765"/>
        <end position="831"/>
    </location>
</feature>
<accession>A0AAE0TJH6</accession>
<evidence type="ECO:0000256" key="5">
    <source>
        <dbReference type="ARBA" id="ARBA00022737"/>
    </source>
</evidence>
<dbReference type="GO" id="GO:0045943">
    <property type="term" value="P:positive regulation of transcription by RNA polymerase I"/>
    <property type="evidence" value="ECO:0007669"/>
    <property type="project" value="InterPro"/>
</dbReference>
<dbReference type="InterPro" id="IPR053826">
    <property type="entry name" value="WDR75"/>
</dbReference>
<dbReference type="SUPFAM" id="SSF50978">
    <property type="entry name" value="WD40 repeat-like"/>
    <property type="match status" value="2"/>
</dbReference>
<evidence type="ECO:0000256" key="9">
    <source>
        <dbReference type="SAM" id="MobiDB-lite"/>
    </source>
</evidence>
<reference evidence="11" key="2">
    <citation type="journal article" date="2021" name="Genome Biol. Evol.">
        <title>Developing a high-quality reference genome for a parasitic bivalve with doubly uniparental inheritance (Bivalvia: Unionida).</title>
        <authorList>
            <person name="Smith C.H."/>
        </authorList>
    </citation>
    <scope>NUCLEOTIDE SEQUENCE</scope>
    <source>
        <strain evidence="11">CHS0354</strain>
        <tissue evidence="11">Mantle</tissue>
    </source>
</reference>
<sequence length="853" mass="95926">MATSMSSTLDEEQVKVLLKSGASLVKTKPSFSFDSKCLFCGFGCLVKVFSTSSGECIRELRGHEGQVTGLIINPKNRLQLLSCSLDKTVIQWDYSDGVLLKRFWASAPLLAIYPLDSSENDVLCLQQSPKKGLSELVAFSLSPTPRNKLAARTLLQHCTQDSRQCAVGARGEYVVRVNDRELVVKSIMKDKFAKHLLERDKKFTCVTCHPDDYCIATGTKEGKIFFWWNFLNPKKVVNTVNHWHALPVLDLCFSLEGSYLLSGGHECVLVKWQYNSTQKDFKPRLGAPINHVNCSRDNTMYAVCHDDNVIHLISSNFDILQVYQGLTKGQLISQVNDPIPMGMMCDPKTKSLVMNGKPGHIQFYSVHQDKQLFNLDIVCQNYISPENLQKPTTVTEVVCADFDSSGYWLATVEYWDDGVMTPEIRLKFWEFSEQSQSYVLNTTVERAHEKRILNLRSRPTLLPSRKDPHPMMVTSSSDGKFKMWSLVDDTDIHRSNQKWSCESVGFYRDLPAGETAFSEDGSLLAVAFNSTITLWDPTNNLLKRTLIDNLKDKPIRHLKFGNHGCAHLLVSANQKGMTVWNLLSCTVLWSVGLKCSVLVEDPCSDIMAVITNQSDLHVFKPSEPSPIYSHNAICSCDIISAVFIPHTQKSQFESSRSLSWQSSSQLYFFTRDQDLLTLSLQGDEADEKKNVVSIEQNVPQTALSLLMAGKKKSIEQSGTQSELTSSGSRRSTSFLKELLVTAPHVQPPVTFLCKPFIQALLTRKKSSKTDVDKDEEEDSDSEETEDESESTDLDSDMEVDQQNQSKLKTSSDTQSTNTVVQRIKREDSSLSDEETVNTILKMNVDWFSNCLKP</sequence>
<evidence type="ECO:0000256" key="6">
    <source>
        <dbReference type="ARBA" id="ARBA00023163"/>
    </source>
</evidence>
<protein>
    <recommendedName>
        <fullName evidence="10">WD repeat-containing protein 75 second beta-propeller domain-containing protein</fullName>
    </recommendedName>
</protein>
<dbReference type="SMART" id="SM00320">
    <property type="entry name" value="WD40"/>
    <property type="match status" value="7"/>
</dbReference>
<dbReference type="PANTHER" id="PTHR44215:SF1">
    <property type="entry name" value="WD REPEAT-CONTAINING PROTEIN 75"/>
    <property type="match status" value="1"/>
</dbReference>
<dbReference type="InterPro" id="IPR001680">
    <property type="entry name" value="WD40_rpt"/>
</dbReference>
<comment type="subcellular location">
    <subcellularLocation>
        <location evidence="1">Nucleus</location>
        <location evidence="1">Nucleolus</location>
    </subcellularLocation>
</comment>
<keyword evidence="12" id="KW-1185">Reference proteome</keyword>
<evidence type="ECO:0000256" key="2">
    <source>
        <dbReference type="ARBA" id="ARBA00022517"/>
    </source>
</evidence>
<keyword evidence="5" id="KW-0677">Repeat</keyword>
<evidence type="ECO:0000256" key="7">
    <source>
        <dbReference type="ARBA" id="ARBA00023242"/>
    </source>
</evidence>
<dbReference type="EMBL" id="JAEAOA010002278">
    <property type="protein sequence ID" value="KAK3611487.1"/>
    <property type="molecule type" value="Genomic_DNA"/>
</dbReference>
<feature type="domain" description="WD repeat-containing protein 75 second beta-propeller" evidence="10">
    <location>
        <begin position="343"/>
        <end position="672"/>
    </location>
</feature>
<dbReference type="InterPro" id="IPR057644">
    <property type="entry name" value="Beta-prop_WDR75_2nd"/>
</dbReference>
<dbReference type="Gene3D" id="2.130.10.10">
    <property type="entry name" value="YVTN repeat-like/Quinoprotein amine dehydrogenase"/>
    <property type="match status" value="3"/>
</dbReference>
<evidence type="ECO:0000256" key="1">
    <source>
        <dbReference type="ARBA" id="ARBA00004604"/>
    </source>
</evidence>
<dbReference type="AlphaFoldDB" id="A0AAE0TJH6"/>
<proteinExistence type="predicted"/>
<evidence type="ECO:0000313" key="11">
    <source>
        <dbReference type="EMBL" id="KAK3611487.1"/>
    </source>
</evidence>
<evidence type="ECO:0000256" key="3">
    <source>
        <dbReference type="ARBA" id="ARBA00022552"/>
    </source>
</evidence>
<dbReference type="GO" id="GO:0006364">
    <property type="term" value="P:rRNA processing"/>
    <property type="evidence" value="ECO:0007669"/>
    <property type="project" value="UniProtKB-KW"/>
</dbReference>
<feature type="repeat" description="WD" evidence="8">
    <location>
        <begin position="60"/>
        <end position="102"/>
    </location>
</feature>
<dbReference type="Pfam" id="PF23769">
    <property type="entry name" value="Beta-prop_WDR75_2nd"/>
    <property type="match status" value="1"/>
</dbReference>
<comment type="caution">
    <text evidence="11">The sequence shown here is derived from an EMBL/GenBank/DDBJ whole genome shotgun (WGS) entry which is preliminary data.</text>
</comment>
<dbReference type="Proteomes" id="UP001195483">
    <property type="component" value="Unassembled WGS sequence"/>
</dbReference>
<evidence type="ECO:0000313" key="12">
    <source>
        <dbReference type="Proteomes" id="UP001195483"/>
    </source>
</evidence>
<evidence type="ECO:0000256" key="8">
    <source>
        <dbReference type="PROSITE-ProRule" id="PRU00221"/>
    </source>
</evidence>
<gene>
    <name evidence="11" type="ORF">CHS0354_039100</name>
</gene>
<keyword evidence="7" id="KW-0539">Nucleus</keyword>
<keyword evidence="4 8" id="KW-0853">WD repeat</keyword>